<dbReference type="GO" id="GO:0031956">
    <property type="term" value="F:medium-chain fatty acid-CoA ligase activity"/>
    <property type="evidence" value="ECO:0007669"/>
    <property type="project" value="TreeGrafter"/>
</dbReference>
<evidence type="ECO:0000256" key="1">
    <source>
        <dbReference type="ARBA" id="ARBA00006432"/>
    </source>
</evidence>
<dbReference type="InterPro" id="IPR042099">
    <property type="entry name" value="ANL_N_sf"/>
</dbReference>
<keyword evidence="2" id="KW-0436">Ligase</keyword>
<protein>
    <submittedName>
        <fullName evidence="5">Unannotated protein</fullName>
    </submittedName>
</protein>
<dbReference type="Pfam" id="PF00501">
    <property type="entry name" value="AMP-binding"/>
    <property type="match status" value="1"/>
</dbReference>
<evidence type="ECO:0000259" key="3">
    <source>
        <dbReference type="Pfam" id="PF00501"/>
    </source>
</evidence>
<proteinExistence type="inferred from homology"/>
<dbReference type="SUPFAM" id="SSF56801">
    <property type="entry name" value="Acetyl-CoA synthetase-like"/>
    <property type="match status" value="1"/>
</dbReference>
<sequence>MHPGLFPPENTAIVMADSGRTVTYGELDAAANRVSHLLRDLGLQPGDHVALIAENDVAFLELLWGAHYAGLLYTAISTRLTAPEAAYIVEDCEAGALVVSAAYVDLGAQLAGLIPEGVKRFSIGGAIEGFDAVEPELASRPDTPLPDRIGGRDMLYSSGTTGRPKGIKPKDVDVPLEEAAVIVTPILRDMLGVGPSSVYLTPAPMYHAAPLRFTMAVQQLGATVVLMERFTPEGALDAIAKHGVTHTQMVPTMFVRLLRLPEETRAAADVSSLKVVLHAGAPCPVDVKQQIIDWWGPIVHEYYASTEGCGLTWTTSEQWLAHPGTVGKAVIGVAHVVGEDGEELPPGEPGRVFFSDGPRFEYHNDPDKTTEAHDGRGWATCGDIGRMDDEGFLYLTDRASFMIISGGVNVYPQESEDVLISDPAVLDAAVFGVPDADFGEQVKAVVQLVDPSAAGEAEAERLIELCRSRLSAIKCPRSVDFRAELPRHDTGKLYKRLLVDEYKAAATPAAAAG</sequence>
<name>A0A6J7G9X4_9ZZZZ</name>
<evidence type="ECO:0000313" key="5">
    <source>
        <dbReference type="EMBL" id="CAB4900893.1"/>
    </source>
</evidence>
<dbReference type="InterPro" id="IPR045851">
    <property type="entry name" value="AMP-bd_C_sf"/>
</dbReference>
<dbReference type="InterPro" id="IPR025110">
    <property type="entry name" value="AMP-bd_C"/>
</dbReference>
<evidence type="ECO:0000256" key="2">
    <source>
        <dbReference type="ARBA" id="ARBA00022598"/>
    </source>
</evidence>
<dbReference type="PANTHER" id="PTHR43201">
    <property type="entry name" value="ACYL-COA SYNTHETASE"/>
    <property type="match status" value="1"/>
</dbReference>
<dbReference type="Gene3D" id="3.40.50.12780">
    <property type="entry name" value="N-terminal domain of ligase-like"/>
    <property type="match status" value="1"/>
</dbReference>
<dbReference type="PROSITE" id="PS00455">
    <property type="entry name" value="AMP_BINDING"/>
    <property type="match status" value="1"/>
</dbReference>
<feature type="domain" description="AMP-binding enzyme C-terminal" evidence="4">
    <location>
        <begin position="414"/>
        <end position="492"/>
    </location>
</feature>
<dbReference type="InterPro" id="IPR020845">
    <property type="entry name" value="AMP-binding_CS"/>
</dbReference>
<dbReference type="Pfam" id="PF13193">
    <property type="entry name" value="AMP-binding_C"/>
    <property type="match status" value="1"/>
</dbReference>
<comment type="similarity">
    <text evidence="1">Belongs to the ATP-dependent AMP-binding enzyme family.</text>
</comment>
<dbReference type="AlphaFoldDB" id="A0A6J7G9X4"/>
<dbReference type="InterPro" id="IPR000873">
    <property type="entry name" value="AMP-dep_synth/lig_dom"/>
</dbReference>
<feature type="domain" description="AMP-dependent synthetase/ligase" evidence="3">
    <location>
        <begin position="8"/>
        <end position="354"/>
    </location>
</feature>
<dbReference type="PANTHER" id="PTHR43201:SF5">
    <property type="entry name" value="MEDIUM-CHAIN ACYL-COA LIGASE ACSF2, MITOCHONDRIAL"/>
    <property type="match status" value="1"/>
</dbReference>
<dbReference type="EMBL" id="CAFBMK010000019">
    <property type="protein sequence ID" value="CAB4900893.1"/>
    <property type="molecule type" value="Genomic_DNA"/>
</dbReference>
<dbReference type="Gene3D" id="3.30.300.30">
    <property type="match status" value="1"/>
</dbReference>
<dbReference type="GO" id="GO:0006631">
    <property type="term" value="P:fatty acid metabolic process"/>
    <property type="evidence" value="ECO:0007669"/>
    <property type="project" value="TreeGrafter"/>
</dbReference>
<gene>
    <name evidence="5" type="ORF">UFOPK3564_00562</name>
</gene>
<organism evidence="5">
    <name type="scientific">freshwater metagenome</name>
    <dbReference type="NCBI Taxonomy" id="449393"/>
    <lineage>
        <taxon>unclassified sequences</taxon>
        <taxon>metagenomes</taxon>
        <taxon>ecological metagenomes</taxon>
    </lineage>
</organism>
<accession>A0A6J7G9X4</accession>
<reference evidence="5" key="1">
    <citation type="submission" date="2020-05" db="EMBL/GenBank/DDBJ databases">
        <authorList>
            <person name="Chiriac C."/>
            <person name="Salcher M."/>
            <person name="Ghai R."/>
            <person name="Kavagutti S V."/>
        </authorList>
    </citation>
    <scope>NUCLEOTIDE SEQUENCE</scope>
</reference>
<evidence type="ECO:0000259" key="4">
    <source>
        <dbReference type="Pfam" id="PF13193"/>
    </source>
</evidence>